<dbReference type="GO" id="GO:0005524">
    <property type="term" value="F:ATP binding"/>
    <property type="evidence" value="ECO:0007669"/>
    <property type="project" value="UniProtKB-KW"/>
</dbReference>
<dbReference type="EMBL" id="JACXYY010000010">
    <property type="protein sequence ID" value="MBD3917063.1"/>
    <property type="molecule type" value="Genomic_DNA"/>
</dbReference>
<dbReference type="InterPro" id="IPR027417">
    <property type="entry name" value="P-loop_NTPase"/>
</dbReference>
<evidence type="ECO:0000313" key="7">
    <source>
        <dbReference type="Proteomes" id="UP000649289"/>
    </source>
</evidence>
<comment type="caution">
    <text evidence="6">The sequence shown here is derived from an EMBL/GenBank/DDBJ whole genome shotgun (WGS) entry which is preliminary data.</text>
</comment>
<dbReference type="SMART" id="SM00382">
    <property type="entry name" value="AAA"/>
    <property type="match status" value="1"/>
</dbReference>
<name>A0ABR8MM12_9ACTN</name>
<evidence type="ECO:0000256" key="3">
    <source>
        <dbReference type="ARBA" id="ARBA00022840"/>
    </source>
</evidence>
<dbReference type="InterPro" id="IPR017871">
    <property type="entry name" value="ABC_transporter-like_CS"/>
</dbReference>
<dbReference type="CDD" id="cd03293">
    <property type="entry name" value="ABC_NrtD_SsuB_transporters"/>
    <property type="match status" value="1"/>
</dbReference>
<feature type="region of interest" description="Disordered" evidence="4">
    <location>
        <begin position="1"/>
        <end position="25"/>
    </location>
</feature>
<keyword evidence="3 6" id="KW-0067">ATP-binding</keyword>
<dbReference type="SUPFAM" id="SSF52540">
    <property type="entry name" value="P-loop containing nucleoside triphosphate hydrolases"/>
    <property type="match status" value="1"/>
</dbReference>
<dbReference type="PROSITE" id="PS50893">
    <property type="entry name" value="ABC_TRANSPORTER_2"/>
    <property type="match status" value="1"/>
</dbReference>
<accession>A0ABR8MM12</accession>
<feature type="domain" description="ABC transporter" evidence="5">
    <location>
        <begin position="23"/>
        <end position="277"/>
    </location>
</feature>
<evidence type="ECO:0000256" key="1">
    <source>
        <dbReference type="ARBA" id="ARBA00022448"/>
    </source>
</evidence>
<dbReference type="PROSITE" id="PS00211">
    <property type="entry name" value="ABC_TRANSPORTER_1"/>
    <property type="match status" value="1"/>
</dbReference>
<protein>
    <submittedName>
        <fullName evidence="6">ABC transporter ATP-binding protein</fullName>
    </submittedName>
</protein>
<evidence type="ECO:0000313" key="6">
    <source>
        <dbReference type="EMBL" id="MBD3917063.1"/>
    </source>
</evidence>
<keyword evidence="1" id="KW-0813">Transport</keyword>
<proteinExistence type="predicted"/>
<dbReference type="PANTHER" id="PTHR42788">
    <property type="entry name" value="TAURINE IMPORT ATP-BINDING PROTEIN-RELATED"/>
    <property type="match status" value="1"/>
</dbReference>
<gene>
    <name evidence="6" type="ORF">IEZ25_20785</name>
</gene>
<evidence type="ECO:0000259" key="5">
    <source>
        <dbReference type="PROSITE" id="PS50893"/>
    </source>
</evidence>
<dbReference type="RefSeq" id="WP_191201389.1">
    <property type="nucleotide sequence ID" value="NZ_BAAAPA010000001.1"/>
</dbReference>
<dbReference type="Proteomes" id="UP000649289">
    <property type="component" value="Unassembled WGS sequence"/>
</dbReference>
<evidence type="ECO:0000256" key="2">
    <source>
        <dbReference type="ARBA" id="ARBA00022741"/>
    </source>
</evidence>
<dbReference type="PANTHER" id="PTHR42788:SF13">
    <property type="entry name" value="ALIPHATIC SULFONATES IMPORT ATP-BINDING PROTEIN SSUB"/>
    <property type="match status" value="1"/>
</dbReference>
<reference evidence="6 7" key="1">
    <citation type="submission" date="2020-09" db="EMBL/GenBank/DDBJ databases">
        <title>novel species in genus Nocardioides.</title>
        <authorList>
            <person name="Zhang G."/>
        </authorList>
    </citation>
    <scope>NUCLEOTIDE SEQUENCE [LARGE SCALE GENOMIC DNA]</scope>
    <source>
        <strain evidence="6 7">19197</strain>
    </source>
</reference>
<evidence type="ECO:0000256" key="4">
    <source>
        <dbReference type="SAM" id="MobiDB-lite"/>
    </source>
</evidence>
<keyword evidence="7" id="KW-1185">Reference proteome</keyword>
<keyword evidence="2" id="KW-0547">Nucleotide-binding</keyword>
<dbReference type="Pfam" id="PF00005">
    <property type="entry name" value="ABC_tran"/>
    <property type="match status" value="1"/>
</dbReference>
<dbReference type="InterPro" id="IPR003439">
    <property type="entry name" value="ABC_transporter-like_ATP-bd"/>
</dbReference>
<dbReference type="Gene3D" id="3.40.50.300">
    <property type="entry name" value="P-loop containing nucleotide triphosphate hydrolases"/>
    <property type="match status" value="1"/>
</dbReference>
<dbReference type="InterPro" id="IPR050166">
    <property type="entry name" value="ABC_transporter_ATP-bind"/>
</dbReference>
<organism evidence="6 7">
    <name type="scientific">Nocardioides hwasunensis</name>
    <dbReference type="NCBI Taxonomy" id="397258"/>
    <lineage>
        <taxon>Bacteria</taxon>
        <taxon>Bacillati</taxon>
        <taxon>Actinomycetota</taxon>
        <taxon>Actinomycetes</taxon>
        <taxon>Propionibacteriales</taxon>
        <taxon>Nocardioidaceae</taxon>
        <taxon>Nocardioides</taxon>
    </lineage>
</organism>
<dbReference type="InterPro" id="IPR003593">
    <property type="entry name" value="AAA+_ATPase"/>
</dbReference>
<sequence>MADPATVQRDRSTGATSGPRSALRARDLTFDYPPSRRGTSVWDRWRGRGRSTDTAARPAVLQDVDLEVAKGEFVALVGPSGCGKTTLLHLFAGLLEHAPGTVAVNDHAPRMGSADTSYMFARDALLPWRDALHNVMLGLESEDLPRARLRERALDALRSVELEHLAESHPNQLSQGQRQRVALARTMAPSREILLMDEPFAALDAQTKLRLQHELLQFWESERPEERSTVLFVTHDLQEALLLADRVIVMHPHPGRIAYDHVVDVPRPRHTRLEEILFDDDFRDLHHQLFDELKEGER</sequence>